<dbReference type="Gene3D" id="2.60.120.260">
    <property type="entry name" value="Galactose-binding domain-like"/>
    <property type="match status" value="1"/>
</dbReference>
<protein>
    <submittedName>
        <fullName evidence="3">Uncharacterized protein</fullName>
    </submittedName>
</protein>
<comment type="caution">
    <text evidence="3">The sequence shown here is derived from an EMBL/GenBank/DDBJ whole genome shotgun (WGS) entry which is preliminary data.</text>
</comment>
<evidence type="ECO:0000313" key="3">
    <source>
        <dbReference type="EMBL" id="KAK8858618.1"/>
    </source>
</evidence>
<evidence type="ECO:0000256" key="1">
    <source>
        <dbReference type="SAM" id="MobiDB-lite"/>
    </source>
</evidence>
<dbReference type="EMBL" id="JBCAWK010000005">
    <property type="protein sequence ID" value="KAK8858618.1"/>
    <property type="molecule type" value="Genomic_DNA"/>
</dbReference>
<reference evidence="3 4" key="1">
    <citation type="journal article" date="2024" name="bioRxiv">
        <title>Comparative genomics of Cryptococcus and Kwoniella reveals pathogenesis evolution and contrasting karyotype dynamics via intercentromeric recombination or chromosome fusion.</title>
        <authorList>
            <person name="Coelho M.A."/>
            <person name="David-Palma M."/>
            <person name="Shea T."/>
            <person name="Bowers K."/>
            <person name="McGinley-Smith S."/>
            <person name="Mohammad A.W."/>
            <person name="Gnirke A."/>
            <person name="Yurkov A.M."/>
            <person name="Nowrousian M."/>
            <person name="Sun S."/>
            <person name="Cuomo C.A."/>
            <person name="Heitman J."/>
        </authorList>
    </citation>
    <scope>NUCLEOTIDE SEQUENCE [LARGE SCALE GENOMIC DNA]</scope>
    <source>
        <strain evidence="3 4">CBS 13917</strain>
    </source>
</reference>
<organism evidence="3 4">
    <name type="scientific">Kwoniella newhampshirensis</name>
    <dbReference type="NCBI Taxonomy" id="1651941"/>
    <lineage>
        <taxon>Eukaryota</taxon>
        <taxon>Fungi</taxon>
        <taxon>Dikarya</taxon>
        <taxon>Basidiomycota</taxon>
        <taxon>Agaricomycotina</taxon>
        <taxon>Tremellomycetes</taxon>
        <taxon>Tremellales</taxon>
        <taxon>Cryptococcaceae</taxon>
        <taxon>Kwoniella</taxon>
    </lineage>
</organism>
<accession>A0AAW0YRZ1</accession>
<dbReference type="AlphaFoldDB" id="A0AAW0YRZ1"/>
<feature type="transmembrane region" description="Helical" evidence="2">
    <location>
        <begin position="202"/>
        <end position="226"/>
    </location>
</feature>
<dbReference type="GeneID" id="92180105"/>
<dbReference type="Proteomes" id="UP001388673">
    <property type="component" value="Unassembled WGS sequence"/>
</dbReference>
<evidence type="ECO:0000256" key="2">
    <source>
        <dbReference type="SAM" id="Phobius"/>
    </source>
</evidence>
<evidence type="ECO:0000313" key="4">
    <source>
        <dbReference type="Proteomes" id="UP001388673"/>
    </source>
</evidence>
<keyword evidence="2" id="KW-1133">Transmembrane helix</keyword>
<keyword evidence="4" id="KW-1185">Reference proteome</keyword>
<feature type="compositionally biased region" description="Gly residues" evidence="1">
    <location>
        <begin position="306"/>
        <end position="318"/>
    </location>
</feature>
<sequence length="342" mass="37293">MLRINGADEYIDQTQVAAMRPLLGQFWNSSISWTTGVNCSTSINFVGTDIWAYGISSPDQGSFLATLDDHTLGTYAMTETDPQKTDYHHLIFAAHGLEEGQSHTLTLTNQIEGKGLAFDYAVVESKGCVRLLLYMLITTRRSQTLDPGTPTKPLDPAVSASLAAAAAAAASASAAQAMLPYHFTPAQLASLTQEYKYHWNGIAQFVLIFSCFILVLCLFFISRTIVHTILERRKNRKQSLDSLFIMYPNSSKRTEKNPAGGSETYLVHTGEKKLKRTTRLMDALRGKKISPPLASDNGSITTGEGLRSGQGSRRGSGDSGLDPHQEQTDDGSHGKWRGAVEG</sequence>
<keyword evidence="2" id="KW-0472">Membrane</keyword>
<feature type="region of interest" description="Disordered" evidence="1">
    <location>
        <begin position="286"/>
        <end position="342"/>
    </location>
</feature>
<proteinExistence type="predicted"/>
<dbReference type="RefSeq" id="XP_066803459.1">
    <property type="nucleotide sequence ID" value="XM_066945958.1"/>
</dbReference>
<feature type="compositionally biased region" description="Basic and acidic residues" evidence="1">
    <location>
        <begin position="321"/>
        <end position="342"/>
    </location>
</feature>
<dbReference type="KEGG" id="kne:92180105"/>
<keyword evidence="2" id="KW-0812">Transmembrane</keyword>
<gene>
    <name evidence="3" type="ORF">IAR55_002847</name>
</gene>
<name>A0AAW0YRZ1_9TREE</name>